<evidence type="ECO:0000256" key="1">
    <source>
        <dbReference type="SAM" id="MobiDB-lite"/>
    </source>
</evidence>
<reference evidence="2 3" key="1">
    <citation type="submission" date="2024-02" db="EMBL/GenBank/DDBJ databases">
        <title>Deinococcus xinjiangensis NBRC 107630.</title>
        <authorList>
            <person name="Ichikawa N."/>
            <person name="Katano-Makiyama Y."/>
            <person name="Hidaka K."/>
        </authorList>
    </citation>
    <scope>NUCLEOTIDE SEQUENCE [LARGE SCALE GENOMIC DNA]</scope>
    <source>
        <strain evidence="2 3">NBRC 107630</strain>
    </source>
</reference>
<evidence type="ECO:0000313" key="2">
    <source>
        <dbReference type="EMBL" id="GAA5500704.1"/>
    </source>
</evidence>
<keyword evidence="3" id="KW-1185">Reference proteome</keyword>
<sequence length="77" mass="8962">MPRFDYLDEKKNKKTKTKKNAPAPDGRHKGDSGEKVEAVYVRKETIRAAWREYRQDGGESLSELVEDLLLGWLRERA</sequence>
<comment type="caution">
    <text evidence="2">The sequence shown here is derived from an EMBL/GenBank/DDBJ whole genome shotgun (WGS) entry which is preliminary data.</text>
</comment>
<feature type="compositionally biased region" description="Basic and acidic residues" evidence="1">
    <location>
        <begin position="25"/>
        <end position="36"/>
    </location>
</feature>
<accession>A0ABP9V5Z4</accession>
<gene>
    <name evidence="2" type="ORF">Dxin01_00429</name>
</gene>
<feature type="region of interest" description="Disordered" evidence="1">
    <location>
        <begin position="1"/>
        <end position="36"/>
    </location>
</feature>
<feature type="compositionally biased region" description="Basic and acidic residues" evidence="1">
    <location>
        <begin position="1"/>
        <end position="11"/>
    </location>
</feature>
<dbReference type="EMBL" id="BAABRN010000003">
    <property type="protein sequence ID" value="GAA5500704.1"/>
    <property type="molecule type" value="Genomic_DNA"/>
</dbReference>
<proteinExistence type="predicted"/>
<dbReference type="Proteomes" id="UP001458946">
    <property type="component" value="Unassembled WGS sequence"/>
</dbReference>
<protein>
    <submittedName>
        <fullName evidence="2">Uncharacterized protein</fullName>
    </submittedName>
</protein>
<dbReference type="RefSeq" id="WP_353540684.1">
    <property type="nucleotide sequence ID" value="NZ_BAABRN010000003.1"/>
</dbReference>
<name>A0ABP9V5Z4_9DEIO</name>
<organism evidence="2 3">
    <name type="scientific">Deinococcus xinjiangensis</name>
    <dbReference type="NCBI Taxonomy" id="457454"/>
    <lineage>
        <taxon>Bacteria</taxon>
        <taxon>Thermotogati</taxon>
        <taxon>Deinococcota</taxon>
        <taxon>Deinococci</taxon>
        <taxon>Deinococcales</taxon>
        <taxon>Deinococcaceae</taxon>
        <taxon>Deinococcus</taxon>
    </lineage>
</organism>
<evidence type="ECO:0000313" key="3">
    <source>
        <dbReference type="Proteomes" id="UP001458946"/>
    </source>
</evidence>